<dbReference type="Pfam" id="PF08446">
    <property type="entry name" value="PAS_2"/>
    <property type="match status" value="1"/>
</dbReference>
<dbReference type="GO" id="GO:0004673">
    <property type="term" value="F:protein histidine kinase activity"/>
    <property type="evidence" value="ECO:0007669"/>
    <property type="project" value="UniProtKB-EC"/>
</dbReference>
<dbReference type="PIRSF" id="PIRSF036397">
    <property type="entry name" value="Bactrphtchrm_rec"/>
    <property type="match status" value="1"/>
</dbReference>
<evidence type="ECO:0000256" key="3">
    <source>
        <dbReference type="ARBA" id="ARBA00021740"/>
    </source>
</evidence>
<keyword evidence="8" id="KW-0547">Nucleotide-binding</keyword>
<dbReference type="InterPro" id="IPR036890">
    <property type="entry name" value="HATPase_C_sf"/>
</dbReference>
<dbReference type="InterPro" id="IPR011102">
    <property type="entry name" value="Sig_transdc_His_kinase_HWE"/>
</dbReference>
<dbReference type="EMBL" id="UWOC01000147">
    <property type="protein sequence ID" value="VCU09423.1"/>
    <property type="molecule type" value="Genomic_DNA"/>
</dbReference>
<dbReference type="GO" id="GO:0009881">
    <property type="term" value="F:photoreceptor activity"/>
    <property type="evidence" value="ECO:0007669"/>
    <property type="project" value="UniProtKB-KW"/>
</dbReference>
<dbReference type="SMART" id="SM00448">
    <property type="entry name" value="REC"/>
    <property type="match status" value="1"/>
</dbReference>
<dbReference type="Gene3D" id="3.30.450.20">
    <property type="entry name" value="PAS domain"/>
    <property type="match status" value="1"/>
</dbReference>
<sequence>MTADPGTTSIDSSATIDLGNCDREPIHLLGAVQPFGFLLAARLDDGQVTHASANAAAALGVAADAVIGRPLHTLIAPEAVHSIRGLLQGVGTDMVGRAFAMTLTSGLVCDVAAHLLRHEGATLLIIEAEPTSGEPDSAAAALVRDMIARLQRASDQPAFHRAAARELRALTGFDRVMVYRFDHDSSGEVIGEAVDPGHSPFLGLHYPASDIPHQARLLYERNWLRIIPDIDAAPVPIVSAGGGMPLDLSLSVLRSVSTIHIEYLRNMGVAASMSVSILRNGRLWGLFACHHYAPHRVPFGRRTAAELFGQVFSLLLENRERAVETAYEARAQAMHQRLVTAMAREGTRFESVVAHLDEIAALLACDGIGVWTGGRATLKGATPTPEEFAALIAHLDDQGIDKVYARHEIGGDYPPGRAFAERAAGMLVVPLSRPARDYLVFFRREVSRSVAWAGDPTVPKTYGPNGDRLTPRQSFAAWRETVTGQSQPWLPLECRIAEMLRVSLLEVILQLSDLTEEERRRAVARQDLLIAELNHRIRNILGLIRGVITQSRDSATSIESFTEVVGGRIQALARAHDQITADNWGPASLRSLIAAEAAAYLGGRGERVHLAGPEVLIEPEAFTTIALVVHEMITNSAKYGALSDQRGRVDIAAAFTGDGSLSLRWTERSGPPVSPPTRRGFGSTVIERSIRHDLKGEAVVDYAPSGLVAHFTIPAAYVRQAPGGTVPGAAAAAMPSRPGRLPQDVLLVEDTMIIALDAEDMLRQLGVATVRLAASVADALAVIAVRPPAFALLDVNLGIESSFAVAARLRTLGVPFAFATGYGEQAAFPPDFVDTPRLRKPYTAETLRDLLEPFATEEA</sequence>
<dbReference type="SUPFAM" id="SSF55781">
    <property type="entry name" value="GAF domain-like"/>
    <property type="match status" value="2"/>
</dbReference>
<dbReference type="GO" id="GO:0006355">
    <property type="term" value="P:regulation of DNA-templated transcription"/>
    <property type="evidence" value="ECO:0007669"/>
    <property type="project" value="InterPro"/>
</dbReference>
<keyword evidence="18" id="KW-1185">Reference proteome</keyword>
<evidence type="ECO:0000256" key="1">
    <source>
        <dbReference type="ARBA" id="ARBA00000085"/>
    </source>
</evidence>
<reference evidence="18" key="1">
    <citation type="submission" date="2018-10" db="EMBL/GenBank/DDBJ databases">
        <authorList>
            <person name="Peiro R."/>
            <person name="Begona"/>
            <person name="Cbmso G."/>
            <person name="Lopez M."/>
            <person name="Gonzalez S."/>
            <person name="Sacristan E."/>
            <person name="Castillo E."/>
        </authorList>
    </citation>
    <scope>NUCLEOTIDE SEQUENCE [LARGE SCALE GENOMIC DNA]</scope>
</reference>
<evidence type="ECO:0000313" key="17">
    <source>
        <dbReference type="EMBL" id="VCU09423.1"/>
    </source>
</evidence>
<dbReference type="Proteomes" id="UP000289200">
    <property type="component" value="Unassembled WGS sequence"/>
</dbReference>
<dbReference type="InterPro" id="IPR013654">
    <property type="entry name" value="PAS_2"/>
</dbReference>
<gene>
    <name evidence="17" type="primary">bphP_2</name>
    <name evidence="17" type="ORF">RHODGE_RHODGE_02596</name>
</gene>
<dbReference type="GO" id="GO:0005524">
    <property type="term" value="F:ATP binding"/>
    <property type="evidence" value="ECO:0007669"/>
    <property type="project" value="UniProtKB-KW"/>
</dbReference>
<dbReference type="OrthoDB" id="9760752at2"/>
<keyword evidence="7" id="KW-0808">Transferase</keyword>
<evidence type="ECO:0000259" key="15">
    <source>
        <dbReference type="PROSITE" id="PS50110"/>
    </source>
</evidence>
<evidence type="ECO:0000256" key="5">
    <source>
        <dbReference type="ARBA" id="ARBA00022553"/>
    </source>
</evidence>
<evidence type="ECO:0000259" key="16">
    <source>
        <dbReference type="PROSITE" id="PS50112"/>
    </source>
</evidence>
<keyword evidence="4" id="KW-0600">Photoreceptor protein</keyword>
<evidence type="ECO:0000259" key="14">
    <source>
        <dbReference type="PROSITE" id="PS50046"/>
    </source>
</evidence>
<dbReference type="PROSITE" id="PS50112">
    <property type="entry name" value="PAS"/>
    <property type="match status" value="1"/>
</dbReference>
<dbReference type="InterPro" id="IPR043150">
    <property type="entry name" value="Phytochrome_PHY_sf"/>
</dbReference>
<dbReference type="InterPro" id="IPR003018">
    <property type="entry name" value="GAF"/>
</dbReference>
<keyword evidence="11" id="KW-0157">Chromophore</keyword>
<evidence type="ECO:0000256" key="12">
    <source>
        <dbReference type="ARBA" id="ARBA00023170"/>
    </source>
</evidence>
<organism evidence="17 18">
    <name type="scientific">Rhodoplanes serenus</name>
    <dbReference type="NCBI Taxonomy" id="200615"/>
    <lineage>
        <taxon>Bacteria</taxon>
        <taxon>Pseudomonadati</taxon>
        <taxon>Pseudomonadota</taxon>
        <taxon>Alphaproteobacteria</taxon>
        <taxon>Hyphomicrobiales</taxon>
        <taxon>Nitrobacteraceae</taxon>
        <taxon>Rhodoplanes</taxon>
    </lineage>
</organism>
<keyword evidence="12" id="KW-0675">Receptor</keyword>
<dbReference type="PANTHER" id="PTHR41523">
    <property type="entry name" value="TWO-COMPONENT SYSTEM SENSOR PROTEIN"/>
    <property type="match status" value="1"/>
</dbReference>
<dbReference type="GO" id="GO:0000160">
    <property type="term" value="P:phosphorelay signal transduction system"/>
    <property type="evidence" value="ECO:0007669"/>
    <property type="project" value="InterPro"/>
</dbReference>
<keyword evidence="9" id="KW-0418">Kinase</keyword>
<evidence type="ECO:0000256" key="6">
    <source>
        <dbReference type="ARBA" id="ARBA00022606"/>
    </source>
</evidence>
<dbReference type="InterPro" id="IPR009219">
    <property type="entry name" value="Bactrphtchr_CheY"/>
</dbReference>
<dbReference type="PRINTS" id="PR01033">
    <property type="entry name" value="PHYTOCHROME"/>
</dbReference>
<dbReference type="Gene3D" id="3.30.450.40">
    <property type="match status" value="1"/>
</dbReference>
<feature type="domain" description="Phytochrome chromophore attachment site" evidence="14">
    <location>
        <begin position="155"/>
        <end position="310"/>
    </location>
</feature>
<dbReference type="InterPro" id="IPR016132">
    <property type="entry name" value="Phyto_chromo_attachment"/>
</dbReference>
<protein>
    <recommendedName>
        <fullName evidence="3">Blue-light-activated histidine kinase</fullName>
        <ecNumber evidence="2">2.7.13.3</ecNumber>
    </recommendedName>
</protein>
<dbReference type="InterPro" id="IPR029016">
    <property type="entry name" value="GAF-like_dom_sf"/>
</dbReference>
<evidence type="ECO:0000256" key="8">
    <source>
        <dbReference type="ARBA" id="ARBA00022741"/>
    </source>
</evidence>
<proteinExistence type="predicted"/>
<dbReference type="Pfam" id="PF01590">
    <property type="entry name" value="GAF"/>
    <property type="match status" value="1"/>
</dbReference>
<dbReference type="Gene3D" id="3.40.50.2300">
    <property type="match status" value="1"/>
</dbReference>
<name>A0A447CVS6_9BRAD</name>
<dbReference type="Gene3D" id="3.30.450.270">
    <property type="match status" value="1"/>
</dbReference>
<keyword evidence="10" id="KW-0067">ATP-binding</keyword>
<evidence type="ECO:0000256" key="10">
    <source>
        <dbReference type="ARBA" id="ARBA00022840"/>
    </source>
</evidence>
<dbReference type="PROSITE" id="PS50046">
    <property type="entry name" value="PHYTOCHROME_2"/>
    <property type="match status" value="1"/>
</dbReference>
<keyword evidence="6" id="KW-0716">Sensory transduction</keyword>
<dbReference type="Pfam" id="PF07536">
    <property type="entry name" value="HWE_HK"/>
    <property type="match status" value="1"/>
</dbReference>
<dbReference type="GO" id="GO:0009584">
    <property type="term" value="P:detection of visible light"/>
    <property type="evidence" value="ECO:0007669"/>
    <property type="project" value="InterPro"/>
</dbReference>
<evidence type="ECO:0000313" key="18">
    <source>
        <dbReference type="Proteomes" id="UP000289200"/>
    </source>
</evidence>
<dbReference type="PROSITE" id="PS50110">
    <property type="entry name" value="RESPONSE_REGULATORY"/>
    <property type="match status" value="1"/>
</dbReference>
<evidence type="ECO:0000256" key="7">
    <source>
        <dbReference type="ARBA" id="ARBA00022679"/>
    </source>
</evidence>
<dbReference type="AlphaFoldDB" id="A0A447CVS6"/>
<dbReference type="Pfam" id="PF00360">
    <property type="entry name" value="PHY"/>
    <property type="match status" value="1"/>
</dbReference>
<dbReference type="SUPFAM" id="SSF52172">
    <property type="entry name" value="CheY-like"/>
    <property type="match status" value="1"/>
</dbReference>
<keyword evidence="5 13" id="KW-0597">Phosphoprotein</keyword>
<dbReference type="Gene3D" id="3.30.565.10">
    <property type="entry name" value="Histidine kinase-like ATPase, C-terminal domain"/>
    <property type="match status" value="1"/>
</dbReference>
<dbReference type="SUPFAM" id="SSF55785">
    <property type="entry name" value="PYP-like sensor domain (PAS domain)"/>
    <property type="match status" value="1"/>
</dbReference>
<evidence type="ECO:0000256" key="4">
    <source>
        <dbReference type="ARBA" id="ARBA00022543"/>
    </source>
</evidence>
<dbReference type="InterPro" id="IPR011006">
    <property type="entry name" value="CheY-like_superfamily"/>
</dbReference>
<evidence type="ECO:0000256" key="9">
    <source>
        <dbReference type="ARBA" id="ARBA00022777"/>
    </source>
</evidence>
<evidence type="ECO:0000256" key="13">
    <source>
        <dbReference type="PROSITE-ProRule" id="PRU00169"/>
    </source>
</evidence>
<dbReference type="InterPro" id="IPR001294">
    <property type="entry name" value="Phytochrome"/>
</dbReference>
<comment type="catalytic activity">
    <reaction evidence="1">
        <text>ATP + protein L-histidine = ADP + protein N-phospho-L-histidine.</text>
        <dbReference type="EC" id="2.7.13.3"/>
    </reaction>
</comment>
<evidence type="ECO:0000256" key="11">
    <source>
        <dbReference type="ARBA" id="ARBA00022991"/>
    </source>
</evidence>
<comment type="caution">
    <text evidence="17">The sequence shown here is derived from an EMBL/GenBank/DDBJ whole genome shotgun (WGS) entry which is preliminary data.</text>
</comment>
<dbReference type="SMART" id="SM00065">
    <property type="entry name" value="GAF"/>
    <property type="match status" value="1"/>
</dbReference>
<dbReference type="PANTHER" id="PTHR41523:SF8">
    <property type="entry name" value="ETHYLENE RESPONSE SENSOR PROTEIN"/>
    <property type="match status" value="1"/>
</dbReference>
<dbReference type="InterPro" id="IPR013515">
    <property type="entry name" value="Phytochrome_cen-reg"/>
</dbReference>
<dbReference type="InterPro" id="IPR000014">
    <property type="entry name" value="PAS"/>
</dbReference>
<accession>A0A447CVS6</accession>
<dbReference type="InterPro" id="IPR001789">
    <property type="entry name" value="Sig_transdc_resp-reg_receiver"/>
</dbReference>
<dbReference type="RefSeq" id="WP_129609322.1">
    <property type="nucleotide sequence ID" value="NZ_UWOC01000147.1"/>
</dbReference>
<feature type="domain" description="Response regulatory" evidence="15">
    <location>
        <begin position="744"/>
        <end position="859"/>
    </location>
</feature>
<dbReference type="SMART" id="SM00911">
    <property type="entry name" value="HWE_HK"/>
    <property type="match status" value="1"/>
</dbReference>
<feature type="domain" description="PAS" evidence="16">
    <location>
        <begin position="45"/>
        <end position="88"/>
    </location>
</feature>
<dbReference type="InterPro" id="IPR035965">
    <property type="entry name" value="PAS-like_dom_sf"/>
</dbReference>
<evidence type="ECO:0000256" key="2">
    <source>
        <dbReference type="ARBA" id="ARBA00012438"/>
    </source>
</evidence>
<feature type="modified residue" description="4-aspartylphosphate" evidence="13">
    <location>
        <position position="794"/>
    </location>
</feature>
<dbReference type="EC" id="2.7.13.3" evidence="2"/>